<feature type="region of interest" description="Disordered" evidence="1">
    <location>
        <begin position="1"/>
        <end position="71"/>
    </location>
</feature>
<dbReference type="EMBL" id="BFAA01002266">
    <property type="protein sequence ID" value="GCB73094.1"/>
    <property type="molecule type" value="Genomic_DNA"/>
</dbReference>
<comment type="caution">
    <text evidence="2">The sequence shown here is derived from an EMBL/GenBank/DDBJ whole genome shotgun (WGS) entry which is preliminary data.</text>
</comment>
<protein>
    <recommendedName>
        <fullName evidence="4">H15 domain-containing protein</fullName>
    </recommendedName>
</protein>
<organism evidence="2 3">
    <name type="scientific">Scyliorhinus torazame</name>
    <name type="common">Cloudy catshark</name>
    <name type="synonym">Catulus torazame</name>
    <dbReference type="NCBI Taxonomy" id="75743"/>
    <lineage>
        <taxon>Eukaryota</taxon>
        <taxon>Metazoa</taxon>
        <taxon>Chordata</taxon>
        <taxon>Craniata</taxon>
        <taxon>Vertebrata</taxon>
        <taxon>Chondrichthyes</taxon>
        <taxon>Elasmobranchii</taxon>
        <taxon>Galeomorphii</taxon>
        <taxon>Galeoidea</taxon>
        <taxon>Carcharhiniformes</taxon>
        <taxon>Scyliorhinidae</taxon>
        <taxon>Scyliorhinus</taxon>
    </lineage>
</organism>
<evidence type="ECO:0000313" key="3">
    <source>
        <dbReference type="Proteomes" id="UP000288216"/>
    </source>
</evidence>
<reference evidence="2 3" key="1">
    <citation type="journal article" date="2018" name="Nat. Ecol. Evol.">
        <title>Shark genomes provide insights into elasmobranch evolution and the origin of vertebrates.</title>
        <authorList>
            <person name="Hara Y"/>
            <person name="Yamaguchi K"/>
            <person name="Onimaru K"/>
            <person name="Kadota M"/>
            <person name="Koyanagi M"/>
            <person name="Keeley SD"/>
            <person name="Tatsumi K"/>
            <person name="Tanaka K"/>
            <person name="Motone F"/>
            <person name="Kageyama Y"/>
            <person name="Nozu R"/>
            <person name="Adachi N"/>
            <person name="Nishimura O"/>
            <person name="Nakagawa R"/>
            <person name="Tanegashima C"/>
            <person name="Kiyatake I"/>
            <person name="Matsumoto R"/>
            <person name="Murakumo K"/>
            <person name="Nishida K"/>
            <person name="Terakita A"/>
            <person name="Kuratani S"/>
            <person name="Sato K"/>
            <person name="Hyodo S Kuraku.S."/>
        </authorList>
    </citation>
    <scope>NUCLEOTIDE SEQUENCE [LARGE SCALE GENOMIC DNA]</scope>
</reference>
<dbReference type="Gene3D" id="1.10.10.10">
    <property type="entry name" value="Winged helix-like DNA-binding domain superfamily/Winged helix DNA-binding domain"/>
    <property type="match status" value="1"/>
</dbReference>
<accession>A0A401PIZ3</accession>
<name>A0A401PIZ3_SCYTO</name>
<feature type="compositionally biased region" description="Polar residues" evidence="1">
    <location>
        <begin position="236"/>
        <end position="246"/>
    </location>
</feature>
<keyword evidence="3" id="KW-1185">Reference proteome</keyword>
<dbReference type="AlphaFoldDB" id="A0A401PIZ3"/>
<evidence type="ECO:0000256" key="1">
    <source>
        <dbReference type="SAM" id="MobiDB-lite"/>
    </source>
</evidence>
<feature type="region of interest" description="Disordered" evidence="1">
    <location>
        <begin position="146"/>
        <end position="267"/>
    </location>
</feature>
<evidence type="ECO:0000313" key="2">
    <source>
        <dbReference type="EMBL" id="GCB73094.1"/>
    </source>
</evidence>
<feature type="compositionally biased region" description="Basic residues" evidence="1">
    <location>
        <begin position="177"/>
        <end position="189"/>
    </location>
</feature>
<evidence type="ECO:0008006" key="4">
    <source>
        <dbReference type="Google" id="ProtNLM"/>
    </source>
</evidence>
<dbReference type="Proteomes" id="UP000288216">
    <property type="component" value="Unassembled WGS sequence"/>
</dbReference>
<dbReference type="OMA" id="RPMAMNG"/>
<feature type="compositionally biased region" description="Basic residues" evidence="1">
    <location>
        <begin position="209"/>
        <end position="228"/>
    </location>
</feature>
<gene>
    <name evidence="2" type="ORF">scyTo_0006620</name>
</gene>
<proteinExistence type="predicted"/>
<feature type="compositionally biased region" description="Low complexity" evidence="1">
    <location>
        <begin position="190"/>
        <end position="208"/>
    </location>
</feature>
<dbReference type="STRING" id="75743.A0A401PIZ3"/>
<dbReference type="OrthoDB" id="10070184at2759"/>
<sequence>MADTADAETAPLAVALQSKAPRKKKSAPGPRKAPPNFGEQIVKMVSGCSDRKEMSQATRQKALGDSGPDVGKLRSRIKLTIKRKVAKGPPKMQIKRQGAPGSFQIVKKGPLRKLVKKVKETATMESPVKGLATKTITAKNIRAKKLTVKKLGAKNPTARKSTKTTAPTSEKAMKTPKLQKKVRSKKPNTAKKATGGKANATRKASQPKAHTKPKSAKTKKTAAKKKSQVKNILLTPETNGSSQSPPGLSEKVLIPESGVSVQVPESE</sequence>
<dbReference type="InterPro" id="IPR036388">
    <property type="entry name" value="WH-like_DNA-bd_sf"/>
</dbReference>